<feature type="compositionally biased region" description="Pro residues" evidence="1">
    <location>
        <begin position="109"/>
        <end position="121"/>
    </location>
</feature>
<feature type="region of interest" description="Disordered" evidence="1">
    <location>
        <begin position="83"/>
        <end position="161"/>
    </location>
</feature>
<name>A0ABR3QEK4_9TREE</name>
<protein>
    <recommendedName>
        <fullName evidence="2">SET domain-containing protein</fullName>
    </recommendedName>
</protein>
<accession>A0ABR3QEK4</accession>
<keyword evidence="4" id="KW-1185">Reference proteome</keyword>
<gene>
    <name evidence="3" type="ORF">Q8F55_000731</name>
</gene>
<dbReference type="SMART" id="SM00317">
    <property type="entry name" value="SET"/>
    <property type="match status" value="1"/>
</dbReference>
<feature type="compositionally biased region" description="Basic residues" evidence="1">
    <location>
        <begin position="478"/>
        <end position="487"/>
    </location>
</feature>
<evidence type="ECO:0000313" key="4">
    <source>
        <dbReference type="Proteomes" id="UP001565368"/>
    </source>
</evidence>
<dbReference type="PROSITE" id="PS50280">
    <property type="entry name" value="SET"/>
    <property type="match status" value="1"/>
</dbReference>
<feature type="compositionally biased region" description="Low complexity" evidence="1">
    <location>
        <begin position="83"/>
        <end position="98"/>
    </location>
</feature>
<dbReference type="GeneID" id="95981774"/>
<evidence type="ECO:0000313" key="3">
    <source>
        <dbReference type="EMBL" id="KAL1412982.1"/>
    </source>
</evidence>
<dbReference type="EMBL" id="JBBXJM010000001">
    <property type="protein sequence ID" value="KAL1412982.1"/>
    <property type="molecule type" value="Genomic_DNA"/>
</dbReference>
<feature type="domain" description="SET" evidence="2">
    <location>
        <begin position="136"/>
        <end position="297"/>
    </location>
</feature>
<dbReference type="Gene3D" id="2.170.270.10">
    <property type="entry name" value="SET domain"/>
    <property type="match status" value="1"/>
</dbReference>
<organism evidence="3 4">
    <name type="scientific">Vanrija albida</name>
    <dbReference type="NCBI Taxonomy" id="181172"/>
    <lineage>
        <taxon>Eukaryota</taxon>
        <taxon>Fungi</taxon>
        <taxon>Dikarya</taxon>
        <taxon>Basidiomycota</taxon>
        <taxon>Agaricomycotina</taxon>
        <taxon>Tremellomycetes</taxon>
        <taxon>Trichosporonales</taxon>
        <taxon>Trichosporonaceae</taxon>
        <taxon>Vanrija</taxon>
    </lineage>
</organism>
<dbReference type="SUPFAM" id="SSF82199">
    <property type="entry name" value="SET domain"/>
    <property type="match status" value="1"/>
</dbReference>
<evidence type="ECO:0000259" key="2">
    <source>
        <dbReference type="PROSITE" id="PS50280"/>
    </source>
</evidence>
<dbReference type="Proteomes" id="UP001565368">
    <property type="component" value="Unassembled WGS sequence"/>
</dbReference>
<reference evidence="3 4" key="1">
    <citation type="submission" date="2023-08" db="EMBL/GenBank/DDBJ databases">
        <title>Annotated Genome Sequence of Vanrija albida AlHP1.</title>
        <authorList>
            <person name="Herzog R."/>
        </authorList>
    </citation>
    <scope>NUCLEOTIDE SEQUENCE [LARGE SCALE GENOMIC DNA]</scope>
    <source>
        <strain evidence="3 4">AlHP1</strain>
    </source>
</reference>
<evidence type="ECO:0000256" key="1">
    <source>
        <dbReference type="SAM" id="MobiDB-lite"/>
    </source>
</evidence>
<dbReference type="CDD" id="cd20071">
    <property type="entry name" value="SET_SMYD"/>
    <property type="match status" value="1"/>
</dbReference>
<feature type="region of interest" description="Disordered" evidence="1">
    <location>
        <begin position="440"/>
        <end position="506"/>
    </location>
</feature>
<dbReference type="InterPro" id="IPR046341">
    <property type="entry name" value="SET_dom_sf"/>
</dbReference>
<dbReference type="Pfam" id="PF00856">
    <property type="entry name" value="SET"/>
    <property type="match status" value="1"/>
</dbReference>
<dbReference type="PANTHER" id="PTHR47332:SF4">
    <property type="entry name" value="SET DOMAIN-CONTAINING PROTEIN 5"/>
    <property type="match status" value="1"/>
</dbReference>
<comment type="caution">
    <text evidence="3">The sequence shown here is derived from an EMBL/GenBank/DDBJ whole genome shotgun (WGS) entry which is preliminary data.</text>
</comment>
<proteinExistence type="predicted"/>
<dbReference type="PANTHER" id="PTHR47332">
    <property type="entry name" value="SET DOMAIN-CONTAINING PROTEIN 5"/>
    <property type="match status" value="1"/>
</dbReference>
<feature type="compositionally biased region" description="Acidic residues" evidence="1">
    <location>
        <begin position="459"/>
        <end position="473"/>
    </location>
</feature>
<dbReference type="RefSeq" id="XP_069212926.1">
    <property type="nucleotide sequence ID" value="XM_069349382.1"/>
</dbReference>
<feature type="compositionally biased region" description="Acidic residues" evidence="1">
    <location>
        <begin position="123"/>
        <end position="132"/>
    </location>
</feature>
<dbReference type="InterPro" id="IPR053185">
    <property type="entry name" value="SET_domain_protein"/>
</dbReference>
<feature type="region of interest" description="Disordered" evidence="1">
    <location>
        <begin position="1"/>
        <end position="20"/>
    </location>
</feature>
<dbReference type="InterPro" id="IPR001214">
    <property type="entry name" value="SET_dom"/>
</dbReference>
<sequence length="506" mass="56200">MSPQRIIRAAPPDNDDDADADADAIAANGFAVIGGFGVPDVQEIATPQRPAKRPRLAPPAAPAYELFYTGVRARLERKPALAAASYPSPLSSPTPSSADVPSLGEGSRPAPPAPRAPPSPPLTDDDADDADDHDGPSVPPDPDDLPPRASAPCGHGLRSTRPITRGTEIVAERAFVTVTYPTSENAVFAAFSELDDDDKIEFLSFSAVAGYEAVFMDIMDTNCIPCTDFDTRDRAGDEAGEGEDEDSYPVGMFRTISRVNHSCRPNAEYRWDEGRRELVLYAIDRIEEGEEITASYLSVLQRETLLPHAKRQALILERIGFECRCAACTHSPHEIKETDAAHTLIREKLERWENMAVQDYVSNSVAETERVIKALEKTRQFAFMDSAYDALFYTQAVWGREAEARHAARLGYAELKVKLGAGADTFPAAQWADDPRTWEDWDLANREPPSSGETRSGGEDPEWEAASDSDSDEDKERRRMRKRLRAKERKDRQRRERYERRSMSWG</sequence>
<feature type="compositionally biased region" description="Basic and acidic residues" evidence="1">
    <location>
        <begin position="488"/>
        <end position="506"/>
    </location>
</feature>